<feature type="domain" description="HTH araC/xylS-type" evidence="4">
    <location>
        <begin position="190"/>
        <end position="288"/>
    </location>
</feature>
<dbReference type="Pfam" id="PF12833">
    <property type="entry name" value="HTH_18"/>
    <property type="match status" value="1"/>
</dbReference>
<protein>
    <submittedName>
        <fullName evidence="5">AraC-like DNA-binding protein</fullName>
    </submittedName>
</protein>
<evidence type="ECO:0000313" key="5">
    <source>
        <dbReference type="EMBL" id="MDR7148532.1"/>
    </source>
</evidence>
<dbReference type="EMBL" id="JAVDWU010000001">
    <property type="protein sequence ID" value="MDR7148532.1"/>
    <property type="molecule type" value="Genomic_DNA"/>
</dbReference>
<accession>A0ABU1WHR2</accession>
<dbReference type="InterPro" id="IPR009594">
    <property type="entry name" value="Tscrpt_reg_HTH_AraC_N"/>
</dbReference>
<reference evidence="5 6" key="1">
    <citation type="submission" date="2023-07" db="EMBL/GenBank/DDBJ databases">
        <title>Sorghum-associated microbial communities from plants grown in Nebraska, USA.</title>
        <authorList>
            <person name="Schachtman D."/>
        </authorList>
    </citation>
    <scope>NUCLEOTIDE SEQUENCE [LARGE SCALE GENOMIC DNA]</scope>
    <source>
        <strain evidence="5 6">4249</strain>
    </source>
</reference>
<dbReference type="PANTHER" id="PTHR43436:SF1">
    <property type="entry name" value="TRANSCRIPTIONAL REGULATORY PROTEIN"/>
    <property type="match status" value="1"/>
</dbReference>
<name>A0ABU1WHR2_9BURK</name>
<proteinExistence type="predicted"/>
<evidence type="ECO:0000259" key="4">
    <source>
        <dbReference type="PROSITE" id="PS01124"/>
    </source>
</evidence>
<dbReference type="Proteomes" id="UP001265700">
    <property type="component" value="Unassembled WGS sequence"/>
</dbReference>
<keyword evidence="2" id="KW-0804">Transcription</keyword>
<keyword evidence="6" id="KW-1185">Reference proteome</keyword>
<dbReference type="Pfam" id="PF06719">
    <property type="entry name" value="AraC_N"/>
    <property type="match status" value="1"/>
</dbReference>
<dbReference type="SMART" id="SM00342">
    <property type="entry name" value="HTH_ARAC"/>
    <property type="match status" value="1"/>
</dbReference>
<keyword evidence="1" id="KW-0805">Transcription regulation</keyword>
<dbReference type="SUPFAM" id="SSF46689">
    <property type="entry name" value="Homeodomain-like"/>
    <property type="match status" value="2"/>
</dbReference>
<dbReference type="Gene3D" id="1.10.10.60">
    <property type="entry name" value="Homeodomain-like"/>
    <property type="match status" value="2"/>
</dbReference>
<dbReference type="PANTHER" id="PTHR43436">
    <property type="entry name" value="ARAC-FAMILY TRANSCRIPTIONAL REGULATOR"/>
    <property type="match status" value="1"/>
</dbReference>
<sequence>MSIQALAHQIARVAVIDGEHTTAFAPLCLYRSSARTDPTPCIYGLGLAVVAQGHKQVVAGEQVLNYGPGQSLLVSADLPVIGQIDQADVAHPFLCAYLALDARALLQMAAELDLPPAGREQVPRALSLNVIDTSLIEAVIRLVQLLEEPELVNTLAPLVQQEIMARLLVGPHGPNLRHIVAGGTPSHQVAQAMAWLRLNYKNDFPIDELAARAHMSPSTFRLHFRGLTGMSPLQYQKQLRLQEARQLMMNEALDAGTTAARVGYESASQFSRDYSRLFGEPPQRDIRRMRDPSASRAAAPVHRLAM</sequence>
<evidence type="ECO:0000256" key="3">
    <source>
        <dbReference type="SAM" id="MobiDB-lite"/>
    </source>
</evidence>
<comment type="caution">
    <text evidence="5">The sequence shown here is derived from an EMBL/GenBank/DDBJ whole genome shotgun (WGS) entry which is preliminary data.</text>
</comment>
<dbReference type="PROSITE" id="PS01124">
    <property type="entry name" value="HTH_ARAC_FAMILY_2"/>
    <property type="match status" value="1"/>
</dbReference>
<dbReference type="InterPro" id="IPR009057">
    <property type="entry name" value="Homeodomain-like_sf"/>
</dbReference>
<dbReference type="RefSeq" id="WP_310311218.1">
    <property type="nucleotide sequence ID" value="NZ_JAVDWU010000001.1"/>
</dbReference>
<organism evidence="5 6">
    <name type="scientific">Hydrogenophaga palleronii</name>
    <dbReference type="NCBI Taxonomy" id="65655"/>
    <lineage>
        <taxon>Bacteria</taxon>
        <taxon>Pseudomonadati</taxon>
        <taxon>Pseudomonadota</taxon>
        <taxon>Betaproteobacteria</taxon>
        <taxon>Burkholderiales</taxon>
        <taxon>Comamonadaceae</taxon>
        <taxon>Hydrogenophaga</taxon>
    </lineage>
</organism>
<evidence type="ECO:0000256" key="2">
    <source>
        <dbReference type="ARBA" id="ARBA00023163"/>
    </source>
</evidence>
<gene>
    <name evidence="5" type="ORF">J2W49_000460</name>
</gene>
<dbReference type="InterPro" id="IPR018060">
    <property type="entry name" value="HTH_AraC"/>
</dbReference>
<feature type="compositionally biased region" description="Basic and acidic residues" evidence="3">
    <location>
        <begin position="282"/>
        <end position="293"/>
    </location>
</feature>
<feature type="region of interest" description="Disordered" evidence="3">
    <location>
        <begin position="279"/>
        <end position="306"/>
    </location>
</feature>
<evidence type="ECO:0000313" key="6">
    <source>
        <dbReference type="Proteomes" id="UP001265700"/>
    </source>
</evidence>
<evidence type="ECO:0000256" key="1">
    <source>
        <dbReference type="ARBA" id="ARBA00023015"/>
    </source>
</evidence>